<evidence type="ECO:0000313" key="3">
    <source>
        <dbReference type="EMBL" id="OEJ14072.1"/>
    </source>
</evidence>
<evidence type="ECO:0000313" key="5">
    <source>
        <dbReference type="Proteomes" id="UP000264880"/>
    </source>
</evidence>
<keyword evidence="1" id="KW-0812">Transmembrane</keyword>
<accession>A0A1E5NM97</accession>
<proteinExistence type="predicted"/>
<dbReference type="Pfam" id="PF09527">
    <property type="entry name" value="ATPase_gene1"/>
    <property type="match status" value="1"/>
</dbReference>
<evidence type="ECO:0000256" key="1">
    <source>
        <dbReference type="SAM" id="Phobius"/>
    </source>
</evidence>
<dbReference type="RefSeq" id="WP_008726678.1">
    <property type="nucleotide sequence ID" value="NZ_CP019914.1"/>
</dbReference>
<dbReference type="InterPro" id="IPR032820">
    <property type="entry name" value="ATPase_put"/>
</dbReference>
<name>A0A1E5NM97_9SPIR</name>
<keyword evidence="1" id="KW-1133">Transmembrane helix</keyword>
<sequence length="76" mass="8602">MNITENKKLQNGIKYAALGVEFGSMVLGLTFVGYYADKHFNSKPLFTIIGIFVGFVSGIYRLYKISKTFDKINKNK</sequence>
<protein>
    <recommendedName>
        <fullName evidence="6">ATPase F0F1</fullName>
    </recommendedName>
</protein>
<evidence type="ECO:0000313" key="4">
    <source>
        <dbReference type="Proteomes" id="UP000095247"/>
    </source>
</evidence>
<dbReference type="AlphaFoldDB" id="A0A1E5NM97"/>
<evidence type="ECO:0000313" key="2">
    <source>
        <dbReference type="EMBL" id="ASJ21858.1"/>
    </source>
</evidence>
<dbReference type="KEGG" id="bhp:BHAMNSH16_09490"/>
<keyword evidence="1" id="KW-0472">Membrane</keyword>
<gene>
    <name evidence="3" type="ORF">BFL38_04885</name>
    <name evidence="2" type="ORF">BHAMNSH16_09490</name>
</gene>
<feature type="transmembrane region" description="Helical" evidence="1">
    <location>
        <begin position="12"/>
        <end position="33"/>
    </location>
</feature>
<keyword evidence="5" id="KW-1185">Reference proteome</keyword>
<dbReference type="EMBL" id="CP019914">
    <property type="protein sequence ID" value="ASJ21858.1"/>
    <property type="molecule type" value="Genomic_DNA"/>
</dbReference>
<feature type="transmembrane region" description="Helical" evidence="1">
    <location>
        <begin position="45"/>
        <end position="63"/>
    </location>
</feature>
<dbReference type="Proteomes" id="UP000095247">
    <property type="component" value="Unassembled WGS sequence"/>
</dbReference>
<organism evidence="3 4">
    <name type="scientific">Brachyspira hampsonii</name>
    <dbReference type="NCBI Taxonomy" id="1287055"/>
    <lineage>
        <taxon>Bacteria</taxon>
        <taxon>Pseudomonadati</taxon>
        <taxon>Spirochaetota</taxon>
        <taxon>Spirochaetia</taxon>
        <taxon>Brachyspirales</taxon>
        <taxon>Brachyspiraceae</taxon>
        <taxon>Brachyspira</taxon>
    </lineage>
</organism>
<dbReference type="OrthoDB" id="308911at2"/>
<reference evidence="3 4" key="1">
    <citation type="submission" date="2016-08" db="EMBL/GenBank/DDBJ databases">
        <title>Characterization and recognition of Brachyspira hampsonii sp. nov., a novel intestinal spirochete that is pathogenic to pigs.</title>
        <authorList>
            <person name="Mirajkar N."/>
            <person name="La T."/>
            <person name="Phillips N."/>
            <person name="Hampson D."/>
            <person name="Gebhart C."/>
        </authorList>
    </citation>
    <scope>NUCLEOTIDE SEQUENCE [LARGE SCALE GENOMIC DNA]</scope>
    <source>
        <strain evidence="3 4">P280/1</strain>
    </source>
</reference>
<reference evidence="2 5" key="2">
    <citation type="submission" date="2017-02" db="EMBL/GenBank/DDBJ databases">
        <title>Complete genome sequence of Brachyspira hampsonii genomovar I strain NSH-16 (ATCC BAA-2463).</title>
        <authorList>
            <person name="Mirajkar N.S."/>
            <person name="Gebhart C.J."/>
        </authorList>
    </citation>
    <scope>NUCLEOTIDE SEQUENCE [LARGE SCALE GENOMIC DNA]</scope>
    <source>
        <strain evidence="2 5">NSH-16</strain>
    </source>
</reference>
<dbReference type="Proteomes" id="UP000264880">
    <property type="component" value="Chromosome"/>
</dbReference>
<dbReference type="EMBL" id="MDCO01000012">
    <property type="protein sequence ID" value="OEJ14072.1"/>
    <property type="molecule type" value="Genomic_DNA"/>
</dbReference>
<evidence type="ECO:0008006" key="6">
    <source>
        <dbReference type="Google" id="ProtNLM"/>
    </source>
</evidence>